<keyword evidence="2" id="KW-0863">Zinc-finger</keyword>
<dbReference type="InterPro" id="IPR037187">
    <property type="entry name" value="DnaK_N"/>
</dbReference>
<feature type="zinc finger region" description="dksA C4-type" evidence="4">
    <location>
        <begin position="89"/>
        <end position="113"/>
    </location>
</feature>
<dbReference type="GO" id="GO:0008270">
    <property type="term" value="F:zinc ion binding"/>
    <property type="evidence" value="ECO:0007669"/>
    <property type="project" value="UniProtKB-KW"/>
</dbReference>
<evidence type="ECO:0000313" key="7">
    <source>
        <dbReference type="EMBL" id="KAB1654067.1"/>
    </source>
</evidence>
<dbReference type="OrthoDB" id="1121111at2"/>
<protein>
    <submittedName>
        <fullName evidence="7">TraR/DksA family transcriptional regulator</fullName>
    </submittedName>
</protein>
<dbReference type="EMBL" id="WBJZ01000020">
    <property type="protein sequence ID" value="KAB1654067.1"/>
    <property type="molecule type" value="Genomic_DNA"/>
</dbReference>
<dbReference type="SUPFAM" id="SSF57716">
    <property type="entry name" value="Glucocorticoid receptor-like (DNA-binding domain)"/>
    <property type="match status" value="1"/>
</dbReference>
<dbReference type="Gene3D" id="1.20.120.910">
    <property type="entry name" value="DksA, coiled-coil domain"/>
    <property type="match status" value="1"/>
</dbReference>
<dbReference type="RefSeq" id="WP_158041617.1">
    <property type="nucleotide sequence ID" value="NZ_JACCFV010000001.1"/>
</dbReference>
<feature type="compositionally biased region" description="Basic and acidic residues" evidence="5">
    <location>
        <begin position="7"/>
        <end position="20"/>
    </location>
</feature>
<gene>
    <name evidence="7" type="ORF">F8O01_14225</name>
</gene>
<evidence type="ECO:0000256" key="5">
    <source>
        <dbReference type="SAM" id="MobiDB-lite"/>
    </source>
</evidence>
<sequence>MSGSEPGARERLEARRASAAERLDATSAMLTALMRDREGANDDDEHDPDGATLSTEWSRLTGLADAAESEVRQVDDALARLDVGTYGVCIDCGRPIPDARLRARPFAVRCVPCAERAGR</sequence>
<dbReference type="InterPro" id="IPR000962">
    <property type="entry name" value="Znf_DskA_TraR"/>
</dbReference>
<proteinExistence type="predicted"/>
<evidence type="ECO:0000256" key="1">
    <source>
        <dbReference type="ARBA" id="ARBA00022723"/>
    </source>
</evidence>
<dbReference type="SUPFAM" id="SSF109635">
    <property type="entry name" value="DnaK suppressor protein DksA, alpha-hairpin domain"/>
    <property type="match status" value="1"/>
</dbReference>
<feature type="region of interest" description="Disordered" evidence="5">
    <location>
        <begin position="1"/>
        <end position="20"/>
    </location>
</feature>
<dbReference type="Pfam" id="PF01258">
    <property type="entry name" value="zf-dskA_traR"/>
    <property type="match status" value="1"/>
</dbReference>
<evidence type="ECO:0000313" key="8">
    <source>
        <dbReference type="Proteomes" id="UP000467240"/>
    </source>
</evidence>
<feature type="region of interest" description="Disordered" evidence="5">
    <location>
        <begin position="35"/>
        <end position="54"/>
    </location>
</feature>
<dbReference type="AlphaFoldDB" id="A0A7J5BNU0"/>
<dbReference type="Proteomes" id="UP000467240">
    <property type="component" value="Unassembled WGS sequence"/>
</dbReference>
<name>A0A7J5BNU0_9MICO</name>
<evidence type="ECO:0000256" key="2">
    <source>
        <dbReference type="ARBA" id="ARBA00022771"/>
    </source>
</evidence>
<evidence type="ECO:0000259" key="6">
    <source>
        <dbReference type="Pfam" id="PF01258"/>
    </source>
</evidence>
<evidence type="ECO:0000256" key="3">
    <source>
        <dbReference type="ARBA" id="ARBA00022833"/>
    </source>
</evidence>
<accession>A0A7J5BNU0</accession>
<dbReference type="PANTHER" id="PTHR33823">
    <property type="entry name" value="RNA POLYMERASE-BINDING TRANSCRIPTION FACTOR DKSA-RELATED"/>
    <property type="match status" value="1"/>
</dbReference>
<organism evidence="7 8">
    <name type="scientific">Pseudoclavibacter chungangensis</name>
    <dbReference type="NCBI Taxonomy" id="587635"/>
    <lineage>
        <taxon>Bacteria</taxon>
        <taxon>Bacillati</taxon>
        <taxon>Actinomycetota</taxon>
        <taxon>Actinomycetes</taxon>
        <taxon>Micrococcales</taxon>
        <taxon>Microbacteriaceae</taxon>
        <taxon>Pseudoclavibacter</taxon>
    </lineage>
</organism>
<feature type="domain" description="Zinc finger DksA/TraR C4-type" evidence="6">
    <location>
        <begin position="84"/>
        <end position="116"/>
    </location>
</feature>
<keyword evidence="8" id="KW-1185">Reference proteome</keyword>
<reference evidence="7 8" key="1">
    <citation type="submission" date="2019-09" db="EMBL/GenBank/DDBJ databases">
        <title>Phylogeny of genus Pseudoclavibacter and closely related genus.</title>
        <authorList>
            <person name="Li Y."/>
        </authorList>
    </citation>
    <scope>NUCLEOTIDE SEQUENCE [LARGE SCALE GENOMIC DNA]</scope>
    <source>
        <strain evidence="7 8">DSM 23821</strain>
    </source>
</reference>
<keyword evidence="3" id="KW-0862">Zinc</keyword>
<evidence type="ECO:0000256" key="4">
    <source>
        <dbReference type="PROSITE-ProRule" id="PRU00510"/>
    </source>
</evidence>
<keyword evidence="1" id="KW-0479">Metal-binding</keyword>
<dbReference type="PROSITE" id="PS51128">
    <property type="entry name" value="ZF_DKSA_2"/>
    <property type="match status" value="1"/>
</dbReference>
<comment type="caution">
    <text evidence="7">The sequence shown here is derived from an EMBL/GenBank/DDBJ whole genome shotgun (WGS) entry which is preliminary data.</text>
</comment>